<name>A0AAE0YFP8_9GAST</name>
<proteinExistence type="predicted"/>
<dbReference type="Proteomes" id="UP001283361">
    <property type="component" value="Unassembled WGS sequence"/>
</dbReference>
<comment type="caution">
    <text evidence="1">The sequence shown here is derived from an EMBL/GenBank/DDBJ whole genome shotgun (WGS) entry which is preliminary data.</text>
</comment>
<reference evidence="1" key="1">
    <citation type="journal article" date="2023" name="G3 (Bethesda)">
        <title>A reference genome for the long-term kleptoplast-retaining sea slug Elysia crispata morphotype clarki.</title>
        <authorList>
            <person name="Eastman K.E."/>
            <person name="Pendleton A.L."/>
            <person name="Shaikh M.A."/>
            <person name="Suttiyut T."/>
            <person name="Ogas R."/>
            <person name="Tomko P."/>
            <person name="Gavelis G."/>
            <person name="Widhalm J.R."/>
            <person name="Wisecaver J.H."/>
        </authorList>
    </citation>
    <scope>NUCLEOTIDE SEQUENCE</scope>
    <source>
        <strain evidence="1">ECLA1</strain>
    </source>
</reference>
<keyword evidence="2" id="KW-1185">Reference proteome</keyword>
<protein>
    <submittedName>
        <fullName evidence="1">Uncharacterized protein</fullName>
    </submittedName>
</protein>
<sequence length="121" mass="13159">MRPGMSITGHKGRQAHWLVPISQLSLYYNNISSGGGDTVGAATATPSAAAVWLTGWLDGKNLIQFFSDTRRVMPRNLDSAEKFDFLPVGCMDLDLLISENERIEFPPRSQAGANVAASYTL</sequence>
<organism evidence="1 2">
    <name type="scientific">Elysia crispata</name>
    <name type="common">lettuce slug</name>
    <dbReference type="NCBI Taxonomy" id="231223"/>
    <lineage>
        <taxon>Eukaryota</taxon>
        <taxon>Metazoa</taxon>
        <taxon>Spiralia</taxon>
        <taxon>Lophotrochozoa</taxon>
        <taxon>Mollusca</taxon>
        <taxon>Gastropoda</taxon>
        <taxon>Heterobranchia</taxon>
        <taxon>Euthyneura</taxon>
        <taxon>Panpulmonata</taxon>
        <taxon>Sacoglossa</taxon>
        <taxon>Placobranchoidea</taxon>
        <taxon>Plakobranchidae</taxon>
        <taxon>Elysia</taxon>
    </lineage>
</organism>
<evidence type="ECO:0000313" key="2">
    <source>
        <dbReference type="Proteomes" id="UP001283361"/>
    </source>
</evidence>
<gene>
    <name evidence="1" type="ORF">RRG08_054816</name>
</gene>
<dbReference type="EMBL" id="JAWDGP010006291">
    <property type="protein sequence ID" value="KAK3743930.1"/>
    <property type="molecule type" value="Genomic_DNA"/>
</dbReference>
<evidence type="ECO:0000313" key="1">
    <source>
        <dbReference type="EMBL" id="KAK3743930.1"/>
    </source>
</evidence>
<accession>A0AAE0YFP8</accession>
<dbReference type="AlphaFoldDB" id="A0AAE0YFP8"/>